<dbReference type="Pfam" id="PF04715">
    <property type="entry name" value="Anth_synt_I_N"/>
    <property type="match status" value="1"/>
</dbReference>
<dbReference type="Proteomes" id="UP000294614">
    <property type="component" value="Unassembled WGS sequence"/>
</dbReference>
<dbReference type="InterPro" id="IPR005801">
    <property type="entry name" value="ADC_synthase"/>
</dbReference>
<dbReference type="InterPro" id="IPR015890">
    <property type="entry name" value="Chorismate_C"/>
</dbReference>
<dbReference type="Gene3D" id="3.60.120.10">
    <property type="entry name" value="Anthranilate synthase"/>
    <property type="match status" value="1"/>
</dbReference>
<keyword evidence="12" id="KW-1185">Reference proteome</keyword>
<dbReference type="AlphaFoldDB" id="A0A4R1K9C6"/>
<dbReference type="PRINTS" id="PR00095">
    <property type="entry name" value="ANTSNTHASEI"/>
</dbReference>
<evidence type="ECO:0000259" key="9">
    <source>
        <dbReference type="Pfam" id="PF00425"/>
    </source>
</evidence>
<evidence type="ECO:0000313" key="11">
    <source>
        <dbReference type="EMBL" id="TCK60954.1"/>
    </source>
</evidence>
<evidence type="ECO:0000256" key="4">
    <source>
        <dbReference type="ARBA" id="ARBA00022723"/>
    </source>
</evidence>
<evidence type="ECO:0000313" key="12">
    <source>
        <dbReference type="Proteomes" id="UP000294614"/>
    </source>
</evidence>
<feature type="domain" description="Anthranilate synthase component I N-terminal" evidence="10">
    <location>
        <begin position="33"/>
        <end position="171"/>
    </location>
</feature>
<name>A0A4R1K9C6_9BACT</name>
<evidence type="ECO:0000256" key="6">
    <source>
        <dbReference type="ARBA" id="ARBA00023239"/>
    </source>
</evidence>
<comment type="function">
    <text evidence="7">Part of a heterotetrameric complex that catalyzes the two-step biosynthesis of anthranilate, an intermediate in the biosynthesis of L-tryptophan. In the first step, the glutamine-binding beta subunit (TrpG) of anthranilate synthase (AS) provides the glutamine amidotransferase activity which generates ammonia as a substrate that, along with chorismate, is used in the second step, catalyzed by the large alpha subunit of AS (TrpE) to produce anthranilate. In the absence of TrpG, TrpE can synthesize anthranilate directly from chorismate and high concentrations of ammonia.</text>
</comment>
<keyword evidence="6" id="KW-0456">Lyase</keyword>
<dbReference type="GO" id="GO:0000162">
    <property type="term" value="P:L-tryptophan biosynthetic process"/>
    <property type="evidence" value="ECO:0007669"/>
    <property type="project" value="TreeGrafter"/>
</dbReference>
<feature type="domain" description="Chorismate-utilising enzyme C-terminal" evidence="9">
    <location>
        <begin position="221"/>
        <end position="471"/>
    </location>
</feature>
<proteinExistence type="predicted"/>
<dbReference type="PANTHER" id="PTHR11236:SF48">
    <property type="entry name" value="ISOCHORISMATE SYNTHASE MENF"/>
    <property type="match status" value="1"/>
</dbReference>
<comment type="subunit">
    <text evidence="2">Heterotetramer consisting of two non-identical subunits: a beta subunit (TrpG) and a large alpha subunit (TrpE).</text>
</comment>
<evidence type="ECO:0000259" key="10">
    <source>
        <dbReference type="Pfam" id="PF04715"/>
    </source>
</evidence>
<dbReference type="PANTHER" id="PTHR11236">
    <property type="entry name" value="AMINOBENZOATE/ANTHRANILATE SYNTHASE"/>
    <property type="match status" value="1"/>
</dbReference>
<keyword evidence="4" id="KW-0479">Metal-binding</keyword>
<dbReference type="RefSeq" id="WP_132873811.1">
    <property type="nucleotide sequence ID" value="NZ_SMGG01000004.1"/>
</dbReference>
<dbReference type="GO" id="GO:0004049">
    <property type="term" value="F:anthranilate synthase activity"/>
    <property type="evidence" value="ECO:0007669"/>
    <property type="project" value="UniProtKB-EC"/>
</dbReference>
<evidence type="ECO:0000256" key="7">
    <source>
        <dbReference type="ARBA" id="ARBA00025634"/>
    </source>
</evidence>
<reference evidence="11 12" key="1">
    <citation type="submission" date="2019-03" db="EMBL/GenBank/DDBJ databases">
        <title>Genomic Encyclopedia of Type Strains, Phase IV (KMG-IV): sequencing the most valuable type-strain genomes for metagenomic binning, comparative biology and taxonomic classification.</title>
        <authorList>
            <person name="Goeker M."/>
        </authorList>
    </citation>
    <scope>NUCLEOTIDE SEQUENCE [LARGE SCALE GENOMIC DNA]</scope>
    <source>
        <strain evidence="11 12">DSM 24984</strain>
    </source>
</reference>
<sequence length="493" mass="55443">MNLRQPVYPDRESFLELAKEYDRVTVYREIMGDTFTPISLLRNFTNEENVFLLESANLDKTFSRFSFFGNNPKRVITFQNDTVTEKSGGKKKTFSMNPMDYMAQQFYAEKGYNDGKFGDFAGGFAGFFAYESINYMGVLKQPVKCSKDSKLLGFMEVDEFFVFDNHLSKLYAAVSMKTANGEEAYEKALKRTQKMAGELNRFNFDNFDSDLDCEIVKDMEQEEFMRAVEQVKGEITEGEGIQIVISNAYRIKGSLNPLSLYRALRNINPSPYMFFLKFGKEVLLGASPEIHLKIRNRTATLKPIAGTYPITADIEAAKAALLADTKECAEHLMLLDLARNDLYTCCKPESVQVVQEFIPEVYSHVIHIVSEVQGVLEDRATPLALFMRSFPAGTVSGAPKVRAMELIEQYEKSERGFYAGCVGYFGYSGNMDTCITIRSAFVTPKETVLRAGAGIVYDSVPEKEFKEVENKLGALFAAYKSIAAAEGRDVSVS</sequence>
<protein>
    <recommendedName>
        <fullName evidence="3">Anthranilate synthase component 1</fullName>
    </recommendedName>
</protein>
<keyword evidence="5" id="KW-0460">Magnesium</keyword>
<evidence type="ECO:0000256" key="8">
    <source>
        <dbReference type="ARBA" id="ARBA00047683"/>
    </source>
</evidence>
<comment type="cofactor">
    <cofactor evidence="1">
        <name>Mg(2+)</name>
        <dbReference type="ChEBI" id="CHEBI:18420"/>
    </cofactor>
</comment>
<evidence type="ECO:0000256" key="1">
    <source>
        <dbReference type="ARBA" id="ARBA00001946"/>
    </source>
</evidence>
<comment type="caution">
    <text evidence="11">The sequence shown here is derived from an EMBL/GenBank/DDBJ whole genome shotgun (WGS) entry which is preliminary data.</text>
</comment>
<dbReference type="EMBL" id="SMGG01000004">
    <property type="protein sequence ID" value="TCK60954.1"/>
    <property type="molecule type" value="Genomic_DNA"/>
</dbReference>
<dbReference type="OrthoDB" id="9803598at2"/>
<evidence type="ECO:0000256" key="2">
    <source>
        <dbReference type="ARBA" id="ARBA00011575"/>
    </source>
</evidence>
<comment type="catalytic activity">
    <reaction evidence="8">
        <text>chorismate + L-glutamine = anthranilate + pyruvate + L-glutamate + H(+)</text>
        <dbReference type="Rhea" id="RHEA:21732"/>
        <dbReference type="ChEBI" id="CHEBI:15361"/>
        <dbReference type="ChEBI" id="CHEBI:15378"/>
        <dbReference type="ChEBI" id="CHEBI:16567"/>
        <dbReference type="ChEBI" id="CHEBI:29748"/>
        <dbReference type="ChEBI" id="CHEBI:29985"/>
        <dbReference type="ChEBI" id="CHEBI:58359"/>
        <dbReference type="EC" id="4.1.3.27"/>
    </reaction>
</comment>
<dbReference type="Pfam" id="PF00425">
    <property type="entry name" value="Chorismate_bind"/>
    <property type="match status" value="1"/>
</dbReference>
<dbReference type="InterPro" id="IPR006805">
    <property type="entry name" value="Anth_synth_I_N"/>
</dbReference>
<dbReference type="InterPro" id="IPR019999">
    <property type="entry name" value="Anth_synth_I-like"/>
</dbReference>
<organism evidence="11 12">
    <name type="scientific">Seleniivibrio woodruffii</name>
    <dbReference type="NCBI Taxonomy" id="1078050"/>
    <lineage>
        <taxon>Bacteria</taxon>
        <taxon>Pseudomonadati</taxon>
        <taxon>Deferribacterota</taxon>
        <taxon>Deferribacteres</taxon>
        <taxon>Deferribacterales</taxon>
        <taxon>Geovibrionaceae</taxon>
        <taxon>Seleniivibrio</taxon>
    </lineage>
</organism>
<evidence type="ECO:0000256" key="3">
    <source>
        <dbReference type="ARBA" id="ARBA00020653"/>
    </source>
</evidence>
<evidence type="ECO:0000256" key="5">
    <source>
        <dbReference type="ARBA" id="ARBA00022842"/>
    </source>
</evidence>
<dbReference type="GO" id="GO:0046872">
    <property type="term" value="F:metal ion binding"/>
    <property type="evidence" value="ECO:0007669"/>
    <property type="project" value="UniProtKB-KW"/>
</dbReference>
<gene>
    <name evidence="11" type="ORF">C8D98_1835</name>
</gene>
<accession>A0A4R1K9C6</accession>
<dbReference type="SUPFAM" id="SSF56322">
    <property type="entry name" value="ADC synthase"/>
    <property type="match status" value="1"/>
</dbReference>